<dbReference type="PANTHER" id="PTHR13017:SF0">
    <property type="entry name" value="METHENYLTETRAHYDROFOLATE SYNTHASE DOMAIN-CONTAINING PROTEIN"/>
    <property type="match status" value="1"/>
</dbReference>
<proteinExistence type="predicted"/>
<dbReference type="Proteomes" id="UP001597483">
    <property type="component" value="Unassembled WGS sequence"/>
</dbReference>
<accession>A0ABW5H0D2</accession>
<evidence type="ECO:0000313" key="1">
    <source>
        <dbReference type="EMBL" id="MFD2466277.1"/>
    </source>
</evidence>
<reference evidence="2" key="1">
    <citation type="journal article" date="2019" name="Int. J. Syst. Evol. Microbiol.">
        <title>The Global Catalogue of Microorganisms (GCM) 10K type strain sequencing project: providing services to taxonomists for standard genome sequencing and annotation.</title>
        <authorList>
            <consortium name="The Broad Institute Genomics Platform"/>
            <consortium name="The Broad Institute Genome Sequencing Center for Infectious Disease"/>
            <person name="Wu L."/>
            <person name="Ma J."/>
        </authorList>
    </citation>
    <scope>NUCLEOTIDE SEQUENCE [LARGE SCALE GENOMIC DNA]</scope>
    <source>
        <strain evidence="2">CGMCC 4.7641</strain>
    </source>
</reference>
<dbReference type="RefSeq" id="WP_378300041.1">
    <property type="nucleotide sequence ID" value="NZ_JBHUKS010000003.1"/>
</dbReference>
<organism evidence="1 2">
    <name type="scientific">Amycolatopsis silviterrae</name>
    <dbReference type="NCBI Taxonomy" id="1656914"/>
    <lineage>
        <taxon>Bacteria</taxon>
        <taxon>Bacillati</taxon>
        <taxon>Actinomycetota</taxon>
        <taxon>Actinomycetes</taxon>
        <taxon>Pseudonocardiales</taxon>
        <taxon>Pseudonocardiaceae</taxon>
        <taxon>Amycolatopsis</taxon>
    </lineage>
</organism>
<keyword evidence="2" id="KW-1185">Reference proteome</keyword>
<dbReference type="PANTHER" id="PTHR13017">
    <property type="entry name" value="5-FORMYLTETRAHYDROFOLATE CYCLO-LIGASE-RELATED"/>
    <property type="match status" value="1"/>
</dbReference>
<gene>
    <name evidence="1" type="ORF">ACFSVL_02665</name>
</gene>
<comment type="caution">
    <text evidence="1">The sequence shown here is derived from an EMBL/GenBank/DDBJ whole genome shotgun (WGS) entry which is preliminary data.</text>
</comment>
<dbReference type="InterPro" id="IPR002698">
    <property type="entry name" value="FTHF_cligase"/>
</dbReference>
<dbReference type="EMBL" id="JBHUKS010000003">
    <property type="protein sequence ID" value="MFD2466277.1"/>
    <property type="molecule type" value="Genomic_DNA"/>
</dbReference>
<name>A0ABW5H0D2_9PSEU</name>
<sequence length="90" mass="10353">MFNQPVEECGQLGSRFRRNCTGVDRPTQLCDVDDDIPDTDHDFSVDVIVTPDEVIYCEPRRRPQGIVWEHLSEEKIRAIPVLASRADARR</sequence>
<evidence type="ECO:0000313" key="2">
    <source>
        <dbReference type="Proteomes" id="UP001597483"/>
    </source>
</evidence>
<protein>
    <submittedName>
        <fullName evidence="1">Uncharacterized protein</fullName>
    </submittedName>
</protein>